<evidence type="ECO:0000313" key="3">
    <source>
        <dbReference type="Proteomes" id="UP000245119"/>
    </source>
</evidence>
<dbReference type="Proteomes" id="UP000245119">
    <property type="component" value="Linkage Group LG9"/>
</dbReference>
<sequence>MDEKSNRPQTVSLKSLTDGQSLTLKGSGEYIIGLTAEDQVKSKIVDSEDTDDIIVPLLKLTVWKTSGTTVAPISRDLPCMISGEPMSSEVNLIAGSVIEIGDKQLEFVDGPVAAPRRRCLPPTPGRPIQPMPPPKPQRAGICEEKTHNQEPDKPLLPDDWVVVDFPISKDVMLKQIHEPEQLASLAASYMTKHIHFHTDACVNAELTDQVFKLMLEVAYHRRDILQTFISGVMVNKDMNHQKEIKEFRSLHAIFIVLLREILQQFLDPPNLVVVSLQILRALSHIPDSAPLLVNCQVTSAVLGSMAALKSAVMVQQYSLDILAKIAVYHPRISEKAPLRESAIDLVCLSLEAHQEKLTIAQAGCRVLSTLVNTMYTVLTKNLDNGVIASNELQEFVSNLFNVMEYLFSKCVNPVQKILESFGHDLTIKCDSRHFFFIFSKLEHLKTRKEQWIAASSLPVELEESHFSSLEDMPDGDAEDDGDIGSSKGIMKRSRSFENLRTSERKVKFDEQPVSSLSASPDDVSEEILSQQLLGATLPASSSNGRPAEENHKNCSDILSHTQAVGHRTEAEGMDSSFNFREEYENWGSLLGVQHKKATLEDHSYSSGDIFFLRQLTKTQVLVLVFSLAVDGKERQALNLIEEPLIKIMTSSVVPLGIQQFIKRQSLAFEMAQKSVLGVLQKLDDSQHAAVVDVGVEFLVATFASRPLAPAVTAKGFVDLVCKELEHASEVSQNRSALKFLMSEIMLRAEKPSS</sequence>
<protein>
    <submittedName>
        <fullName evidence="2">Uncharacterized protein</fullName>
    </submittedName>
</protein>
<gene>
    <name evidence="2" type="ORF">C0Q70_14849</name>
</gene>
<organism evidence="2 3">
    <name type="scientific">Pomacea canaliculata</name>
    <name type="common">Golden apple snail</name>
    <dbReference type="NCBI Taxonomy" id="400727"/>
    <lineage>
        <taxon>Eukaryota</taxon>
        <taxon>Metazoa</taxon>
        <taxon>Spiralia</taxon>
        <taxon>Lophotrochozoa</taxon>
        <taxon>Mollusca</taxon>
        <taxon>Gastropoda</taxon>
        <taxon>Caenogastropoda</taxon>
        <taxon>Architaenioglossa</taxon>
        <taxon>Ampullarioidea</taxon>
        <taxon>Ampullariidae</taxon>
        <taxon>Pomacea</taxon>
    </lineage>
</organism>
<keyword evidence="3" id="KW-1185">Reference proteome</keyword>
<dbReference type="EMBL" id="PZQS01000009">
    <property type="protein sequence ID" value="PVD24368.1"/>
    <property type="molecule type" value="Genomic_DNA"/>
</dbReference>
<dbReference type="AlphaFoldDB" id="A0A2T7NT67"/>
<proteinExistence type="predicted"/>
<comment type="caution">
    <text evidence="2">The sequence shown here is derived from an EMBL/GenBank/DDBJ whole genome shotgun (WGS) entry which is preliminary data.</text>
</comment>
<evidence type="ECO:0000313" key="2">
    <source>
        <dbReference type="EMBL" id="PVD24368.1"/>
    </source>
</evidence>
<accession>A0A2T7NT67</accession>
<evidence type="ECO:0000256" key="1">
    <source>
        <dbReference type="SAM" id="MobiDB-lite"/>
    </source>
</evidence>
<dbReference type="OrthoDB" id="6138244at2759"/>
<name>A0A2T7NT67_POMCA</name>
<feature type="region of interest" description="Disordered" evidence="1">
    <location>
        <begin position="465"/>
        <end position="488"/>
    </location>
</feature>
<feature type="compositionally biased region" description="Acidic residues" evidence="1">
    <location>
        <begin position="471"/>
        <end position="482"/>
    </location>
</feature>
<reference evidence="2 3" key="1">
    <citation type="submission" date="2018-04" db="EMBL/GenBank/DDBJ databases">
        <title>The genome of golden apple snail Pomacea canaliculata provides insight into stress tolerance and invasive adaptation.</title>
        <authorList>
            <person name="Liu C."/>
            <person name="Liu B."/>
            <person name="Ren Y."/>
            <person name="Zhang Y."/>
            <person name="Wang H."/>
            <person name="Li S."/>
            <person name="Jiang F."/>
            <person name="Yin L."/>
            <person name="Zhang G."/>
            <person name="Qian W."/>
            <person name="Fan W."/>
        </authorList>
    </citation>
    <scope>NUCLEOTIDE SEQUENCE [LARGE SCALE GENOMIC DNA]</scope>
    <source>
        <strain evidence="2">SZHN2017</strain>
        <tissue evidence="2">Muscle</tissue>
    </source>
</reference>